<sequence>MISTQQVKNIIKNSSMFGWIYFWVGIVVVKVLQLFIKPNEKQVLFISYSGRQFSDTPKEAFNLLRLDPAYEDYKLIWAFNKPKDFKDSTIKYKISANSPLFFYHLLRSKYWVANSSIDRLIPFKHDENIYIQFWHGIPMKALGHSEIGLAPLVQHWYDNVSFDFMFTYSEYDLQKFKDVFPRTKRFVSSGQLRKQIVKRYDSRMSVERIKAELGIKSDKKILLYVPTFRGYPAKEQTTLTDAALDRLSKDFTVVYRGHYFSKTTESGSIVGADRFSLYKLMIIADVLITDYSSVFFDFAVYNKPVYLFQPDVEEYKVKRGLYFSAEDLEIPVAYSEADLFDLLACEDYDYASLESMNRKFNPHTAEEAVFSFKSIMMHS</sequence>
<keyword evidence="3" id="KW-1003">Cell membrane</keyword>
<evidence type="ECO:0000256" key="7">
    <source>
        <dbReference type="SAM" id="Phobius"/>
    </source>
</evidence>
<keyword evidence="6 7" id="KW-0472">Membrane</keyword>
<organism evidence="8 9">
    <name type="scientific">Weissella cibaria</name>
    <dbReference type="NCBI Taxonomy" id="137591"/>
    <lineage>
        <taxon>Bacteria</taxon>
        <taxon>Bacillati</taxon>
        <taxon>Bacillota</taxon>
        <taxon>Bacilli</taxon>
        <taxon>Lactobacillales</taxon>
        <taxon>Lactobacillaceae</taxon>
        <taxon>Weissella</taxon>
    </lineage>
</organism>
<evidence type="ECO:0000313" key="8">
    <source>
        <dbReference type="EMBL" id="KIU19521.1"/>
    </source>
</evidence>
<dbReference type="InterPro" id="IPR043149">
    <property type="entry name" value="TagF_N"/>
</dbReference>
<dbReference type="GO" id="GO:0005886">
    <property type="term" value="C:plasma membrane"/>
    <property type="evidence" value="ECO:0007669"/>
    <property type="project" value="UniProtKB-SubCell"/>
</dbReference>
<comment type="caution">
    <text evidence="8">The sequence shown here is derived from an EMBL/GenBank/DDBJ whole genome shotgun (WGS) entry which is preliminary data.</text>
</comment>
<name>A0A0D1KID4_9LACO</name>
<keyword evidence="5" id="KW-0777">Teichoic acid biosynthesis</keyword>
<evidence type="ECO:0000256" key="5">
    <source>
        <dbReference type="ARBA" id="ARBA00022944"/>
    </source>
</evidence>
<keyword evidence="9" id="KW-1185">Reference proteome</keyword>
<reference evidence="8 9" key="1">
    <citation type="journal article" date="2015" name="Microbiology (Mosc.)">
        <title>Genomics of the Weissella cibaria species with an examination of its metabolic traits.</title>
        <authorList>
            <person name="Lynch K.M."/>
            <person name="Lucid A."/>
            <person name="Arendt E.K."/>
            <person name="Sleator R.D."/>
            <person name="Lucey B."/>
            <person name="Coffey A."/>
        </authorList>
    </citation>
    <scope>NUCLEOTIDE SEQUENCE [LARGE SCALE GENOMIC DNA]</scope>
    <source>
        <strain evidence="8 9">MG1</strain>
    </source>
</reference>
<dbReference type="SUPFAM" id="SSF53756">
    <property type="entry name" value="UDP-Glycosyltransferase/glycogen phosphorylase"/>
    <property type="match status" value="1"/>
</dbReference>
<dbReference type="Gene3D" id="3.40.50.11820">
    <property type="match status" value="1"/>
</dbReference>
<comment type="similarity">
    <text evidence="2">Belongs to the CDP-glycerol glycerophosphotransferase family.</text>
</comment>
<keyword evidence="7" id="KW-1133">Transmembrane helix</keyword>
<dbReference type="RefSeq" id="WP_043707391.1">
    <property type="nucleotide sequence ID" value="NZ_CBCSCI010000001.1"/>
</dbReference>
<evidence type="ECO:0000256" key="4">
    <source>
        <dbReference type="ARBA" id="ARBA00022679"/>
    </source>
</evidence>
<evidence type="ECO:0000256" key="3">
    <source>
        <dbReference type="ARBA" id="ARBA00022475"/>
    </source>
</evidence>
<accession>A0A0D1KID4</accession>
<feature type="transmembrane region" description="Helical" evidence="7">
    <location>
        <begin position="16"/>
        <end position="36"/>
    </location>
</feature>
<dbReference type="InterPro" id="IPR007554">
    <property type="entry name" value="Glycerophosphate_synth"/>
</dbReference>
<dbReference type="AlphaFoldDB" id="A0A0D1KID4"/>
<keyword evidence="7" id="KW-0812">Transmembrane</keyword>
<dbReference type="PANTHER" id="PTHR37316">
    <property type="entry name" value="TEICHOIC ACID GLYCEROL-PHOSPHATE PRIMASE"/>
    <property type="match status" value="1"/>
</dbReference>
<evidence type="ECO:0000256" key="1">
    <source>
        <dbReference type="ARBA" id="ARBA00004202"/>
    </source>
</evidence>
<keyword evidence="4 8" id="KW-0808">Transferase</keyword>
<dbReference type="Gene3D" id="3.40.50.12580">
    <property type="match status" value="1"/>
</dbReference>
<dbReference type="InterPro" id="IPR051612">
    <property type="entry name" value="Teichoic_Acid_Biosynth"/>
</dbReference>
<evidence type="ECO:0000256" key="6">
    <source>
        <dbReference type="ARBA" id="ARBA00023136"/>
    </source>
</evidence>
<dbReference type="EC" id="2.7.8.12" evidence="8"/>
<evidence type="ECO:0000313" key="9">
    <source>
        <dbReference type="Proteomes" id="UP000032287"/>
    </source>
</evidence>
<dbReference type="PATRIC" id="fig|137591.25.peg.1508"/>
<dbReference type="Proteomes" id="UP000032287">
    <property type="component" value="Unassembled WGS sequence"/>
</dbReference>
<dbReference type="InterPro" id="IPR043148">
    <property type="entry name" value="TagF_C"/>
</dbReference>
<comment type="subcellular location">
    <subcellularLocation>
        <location evidence="1">Cell membrane</location>
        <topology evidence="1">Peripheral membrane protein</topology>
    </subcellularLocation>
</comment>
<evidence type="ECO:0000256" key="2">
    <source>
        <dbReference type="ARBA" id="ARBA00010488"/>
    </source>
</evidence>
<dbReference type="Pfam" id="PF04464">
    <property type="entry name" value="Glyphos_transf"/>
    <property type="match status" value="1"/>
</dbReference>
<dbReference type="EMBL" id="JWHU01000034">
    <property type="protein sequence ID" value="KIU19521.1"/>
    <property type="molecule type" value="Genomic_DNA"/>
</dbReference>
<gene>
    <name evidence="8" type="primary">tagF_4</name>
    <name evidence="8" type="ORF">QX99_01537</name>
</gene>
<proteinExistence type="inferred from homology"/>
<dbReference type="GO" id="GO:0047355">
    <property type="term" value="F:CDP-glycerol glycerophosphotransferase activity"/>
    <property type="evidence" value="ECO:0007669"/>
    <property type="project" value="UniProtKB-EC"/>
</dbReference>
<dbReference type="PANTHER" id="PTHR37316:SF3">
    <property type="entry name" value="TEICHOIC ACID GLYCEROL-PHOSPHATE TRANSFERASE"/>
    <property type="match status" value="1"/>
</dbReference>
<protein>
    <submittedName>
        <fullName evidence="8">TagF_4 protein</fullName>
        <ecNumber evidence="8">2.7.8.12</ecNumber>
    </submittedName>
</protein>
<dbReference type="GO" id="GO:0019350">
    <property type="term" value="P:teichoic acid biosynthetic process"/>
    <property type="evidence" value="ECO:0007669"/>
    <property type="project" value="UniProtKB-KW"/>
</dbReference>